<evidence type="ECO:0000313" key="4">
    <source>
        <dbReference type="EMBL" id="GAA4669855.1"/>
    </source>
</evidence>
<dbReference type="RefSeq" id="WP_345262271.1">
    <property type="nucleotide sequence ID" value="NZ_BAABIM010000001.1"/>
</dbReference>
<evidence type="ECO:0000256" key="1">
    <source>
        <dbReference type="ARBA" id="ARBA00022676"/>
    </source>
</evidence>
<sequence length="371" mass="38570">MTRLLAVAGTGQVSGAERVLLRVLATARSEGWAVACAAPPGPLAAQLREHGVRVVPLPELGLAAGPRALAVPRTLARWARAAAAVRRAARGADVVLGNALTALPVLRLARCRPPVVWLAHDVVVRPDRLRVVRLSAPALSRVVGVSAAVTERLQGAGVPLSVVHNGVAWPVDPAHPEPAPAVPVVGVNALLTPWKGHHVVLEAAARLAGPVRIEIMGGQLPKDAEYADGVARAAAAVSSSARRVEVEVLGHVADPLARMRTWTVALSASTDPEACPLNVLEAMSLGVPVVATDHGGSPEVLDGSGVLVPPGDPAALAAAVVRLLDDPELRERCSHSGRHRVAQAHRLEEQTRVLLRLLADEAAGHEVGESR</sequence>
<dbReference type="CDD" id="cd03801">
    <property type="entry name" value="GT4_PimA-like"/>
    <property type="match status" value="1"/>
</dbReference>
<keyword evidence="5" id="KW-1185">Reference proteome</keyword>
<dbReference type="EMBL" id="BAABIM010000001">
    <property type="protein sequence ID" value="GAA4669855.1"/>
    <property type="molecule type" value="Genomic_DNA"/>
</dbReference>
<comment type="caution">
    <text evidence="4">The sequence shown here is derived from an EMBL/GenBank/DDBJ whole genome shotgun (WGS) entry which is preliminary data.</text>
</comment>
<evidence type="ECO:0000256" key="2">
    <source>
        <dbReference type="ARBA" id="ARBA00022679"/>
    </source>
</evidence>
<evidence type="ECO:0000259" key="3">
    <source>
        <dbReference type="Pfam" id="PF13439"/>
    </source>
</evidence>
<evidence type="ECO:0000313" key="5">
    <source>
        <dbReference type="Proteomes" id="UP001500621"/>
    </source>
</evidence>
<dbReference type="Pfam" id="PF13439">
    <property type="entry name" value="Glyco_transf_4"/>
    <property type="match status" value="1"/>
</dbReference>
<dbReference type="InterPro" id="IPR028098">
    <property type="entry name" value="Glyco_trans_4-like_N"/>
</dbReference>
<dbReference type="Gene3D" id="3.40.50.2000">
    <property type="entry name" value="Glycogen Phosphorylase B"/>
    <property type="match status" value="2"/>
</dbReference>
<dbReference type="Proteomes" id="UP001500621">
    <property type="component" value="Unassembled WGS sequence"/>
</dbReference>
<dbReference type="PANTHER" id="PTHR12526">
    <property type="entry name" value="GLYCOSYLTRANSFERASE"/>
    <property type="match status" value="1"/>
</dbReference>
<reference evidence="5" key="1">
    <citation type="journal article" date="2019" name="Int. J. Syst. Evol. Microbiol.">
        <title>The Global Catalogue of Microorganisms (GCM) 10K type strain sequencing project: providing services to taxonomists for standard genome sequencing and annotation.</title>
        <authorList>
            <consortium name="The Broad Institute Genomics Platform"/>
            <consortium name="The Broad Institute Genome Sequencing Center for Infectious Disease"/>
            <person name="Wu L."/>
            <person name="Ma J."/>
        </authorList>
    </citation>
    <scope>NUCLEOTIDE SEQUENCE [LARGE SCALE GENOMIC DNA]</scope>
    <source>
        <strain evidence="5">JCM 18127</strain>
    </source>
</reference>
<accession>A0ABP8VTC8</accession>
<keyword evidence="1" id="KW-0328">Glycosyltransferase</keyword>
<dbReference type="Pfam" id="PF13692">
    <property type="entry name" value="Glyco_trans_1_4"/>
    <property type="match status" value="1"/>
</dbReference>
<proteinExistence type="predicted"/>
<name>A0ABP8VTC8_9ACTN</name>
<keyword evidence="2" id="KW-0808">Transferase</keyword>
<dbReference type="PANTHER" id="PTHR12526:SF510">
    <property type="entry name" value="D-INOSITOL 3-PHOSPHATE GLYCOSYLTRANSFERASE"/>
    <property type="match status" value="1"/>
</dbReference>
<feature type="domain" description="Glycosyltransferase subfamily 4-like N-terminal" evidence="3">
    <location>
        <begin position="13"/>
        <end position="167"/>
    </location>
</feature>
<gene>
    <name evidence="4" type="ORF">GCM10023226_02930</name>
</gene>
<organism evidence="4 5">
    <name type="scientific">Nocardioides nanhaiensis</name>
    <dbReference type="NCBI Taxonomy" id="1476871"/>
    <lineage>
        <taxon>Bacteria</taxon>
        <taxon>Bacillati</taxon>
        <taxon>Actinomycetota</taxon>
        <taxon>Actinomycetes</taxon>
        <taxon>Propionibacteriales</taxon>
        <taxon>Nocardioidaceae</taxon>
        <taxon>Nocardioides</taxon>
    </lineage>
</organism>
<dbReference type="SUPFAM" id="SSF53756">
    <property type="entry name" value="UDP-Glycosyltransferase/glycogen phosphorylase"/>
    <property type="match status" value="1"/>
</dbReference>
<protein>
    <recommendedName>
        <fullName evidence="3">Glycosyltransferase subfamily 4-like N-terminal domain-containing protein</fullName>
    </recommendedName>
</protein>